<proteinExistence type="predicted"/>
<reference evidence="2 3" key="1">
    <citation type="submission" date="2020-08" db="EMBL/GenBank/DDBJ databases">
        <title>Streptomycin Non-resistant strain, P. mexicana.</title>
        <authorList>
            <person name="Ganesh-Kumar S."/>
            <person name="Zhe T."/>
            <person name="Yu Z."/>
            <person name="Min Y."/>
        </authorList>
    </citation>
    <scope>NUCLEOTIDE SEQUENCE [LARGE SCALE GENOMIC DNA]</scope>
    <source>
        <strain evidence="2 3">GTZY2</strain>
    </source>
</reference>
<keyword evidence="1" id="KW-1133">Transmembrane helix</keyword>
<evidence type="ECO:0000313" key="3">
    <source>
        <dbReference type="Proteomes" id="UP000515838"/>
    </source>
</evidence>
<dbReference type="Proteomes" id="UP000515838">
    <property type="component" value="Chromosome"/>
</dbReference>
<keyword evidence="1" id="KW-0472">Membrane</keyword>
<sequence>MFKRIAIVVMVLLLVLAQGYFIYAIQHGAGDAFADTWAGFDVVQSGYSHFVFRTIKGWWSLPMLCLCLAAVAAKSGRTRHAALALTVSVVGIVALLAAAYAPGLFISV</sequence>
<evidence type="ECO:0000256" key="1">
    <source>
        <dbReference type="SAM" id="Phobius"/>
    </source>
</evidence>
<feature type="transmembrane region" description="Helical" evidence="1">
    <location>
        <begin position="82"/>
        <end position="106"/>
    </location>
</feature>
<organism evidence="2 3">
    <name type="scientific">Pseudoxanthomonas mexicana</name>
    <dbReference type="NCBI Taxonomy" id="128785"/>
    <lineage>
        <taxon>Bacteria</taxon>
        <taxon>Pseudomonadati</taxon>
        <taxon>Pseudomonadota</taxon>
        <taxon>Gammaproteobacteria</taxon>
        <taxon>Lysobacterales</taxon>
        <taxon>Lysobacteraceae</taxon>
        <taxon>Pseudoxanthomonas</taxon>
    </lineage>
</organism>
<gene>
    <name evidence="2" type="ORF">IAE60_11005</name>
</gene>
<name>A0A7G9T8Q4_PSEMX</name>
<protein>
    <submittedName>
        <fullName evidence="2">Uncharacterized protein</fullName>
    </submittedName>
</protein>
<dbReference type="RefSeq" id="WP_187572274.1">
    <property type="nucleotide sequence ID" value="NZ_CP060731.1"/>
</dbReference>
<dbReference type="GeneID" id="81471502"/>
<dbReference type="EMBL" id="CP060731">
    <property type="protein sequence ID" value="QNN76479.1"/>
    <property type="molecule type" value="Genomic_DNA"/>
</dbReference>
<dbReference type="AlphaFoldDB" id="A0A7G9T8Q4"/>
<feature type="transmembrane region" description="Helical" evidence="1">
    <location>
        <begin position="58"/>
        <end position="75"/>
    </location>
</feature>
<accession>A0A7G9T8Q4</accession>
<evidence type="ECO:0000313" key="2">
    <source>
        <dbReference type="EMBL" id="QNN76479.1"/>
    </source>
</evidence>
<keyword evidence="1" id="KW-0812">Transmembrane</keyword>